<dbReference type="Pfam" id="PF19913">
    <property type="entry name" value="WCOB"/>
    <property type="match status" value="1"/>
</dbReference>
<gene>
    <name evidence="5" type="ORF">ABEB36_009129</name>
</gene>
<keyword evidence="1" id="KW-0472">Membrane</keyword>
<feature type="transmembrane region" description="Helical" evidence="1">
    <location>
        <begin position="573"/>
        <end position="590"/>
    </location>
</feature>
<feature type="domain" description="Wolframin OB-fold" evidence="2">
    <location>
        <begin position="719"/>
        <end position="837"/>
    </location>
</feature>
<dbReference type="InterPro" id="IPR045460">
    <property type="entry name" value="Wolframin_EF-hand"/>
</dbReference>
<dbReference type="Pfam" id="PF19914">
    <property type="entry name" value="WEF-hand"/>
    <property type="match status" value="1"/>
</dbReference>
<evidence type="ECO:0000256" key="1">
    <source>
        <dbReference type="SAM" id="Phobius"/>
    </source>
</evidence>
<feature type="domain" description="Wolframin EF-hand" evidence="3">
    <location>
        <begin position="117"/>
        <end position="205"/>
    </location>
</feature>
<reference evidence="5 6" key="1">
    <citation type="submission" date="2024-05" db="EMBL/GenBank/DDBJ databases">
        <title>Genetic variation in Jamaican populations of the coffee berry borer (Hypothenemus hampei).</title>
        <authorList>
            <person name="Errbii M."/>
            <person name="Myrie A."/>
        </authorList>
    </citation>
    <scope>NUCLEOTIDE SEQUENCE [LARGE SCALE GENOMIC DNA]</scope>
    <source>
        <strain evidence="5">JA-Hopewell-2020-01-JO</strain>
        <tissue evidence="5">Whole body</tissue>
    </source>
</reference>
<feature type="transmembrane region" description="Helical" evidence="1">
    <location>
        <begin position="375"/>
        <end position="392"/>
    </location>
</feature>
<keyword evidence="6" id="KW-1185">Reference proteome</keyword>
<dbReference type="PRINTS" id="PR02060">
    <property type="entry name" value="WOLFFAMILY"/>
</dbReference>
<dbReference type="InterPro" id="IPR045400">
    <property type="entry name" value="Wolframin_Cys-rich"/>
</dbReference>
<feature type="transmembrane region" description="Helical" evidence="1">
    <location>
        <begin position="350"/>
        <end position="369"/>
    </location>
</feature>
<dbReference type="PANTHER" id="PTHR13098">
    <property type="entry name" value="WOLFRAMIN"/>
    <property type="match status" value="1"/>
</dbReference>
<feature type="transmembrane region" description="Helical" evidence="1">
    <location>
        <begin position="545"/>
        <end position="566"/>
    </location>
</feature>
<organism evidence="5 6">
    <name type="scientific">Hypothenemus hampei</name>
    <name type="common">Coffee berry borer</name>
    <dbReference type="NCBI Taxonomy" id="57062"/>
    <lineage>
        <taxon>Eukaryota</taxon>
        <taxon>Metazoa</taxon>
        <taxon>Ecdysozoa</taxon>
        <taxon>Arthropoda</taxon>
        <taxon>Hexapoda</taxon>
        <taxon>Insecta</taxon>
        <taxon>Pterygota</taxon>
        <taxon>Neoptera</taxon>
        <taxon>Endopterygota</taxon>
        <taxon>Coleoptera</taxon>
        <taxon>Polyphaga</taxon>
        <taxon>Cucujiformia</taxon>
        <taxon>Curculionidae</taxon>
        <taxon>Scolytinae</taxon>
        <taxon>Hypothenemus</taxon>
    </lineage>
</organism>
<proteinExistence type="predicted"/>
<evidence type="ECO:0008006" key="7">
    <source>
        <dbReference type="Google" id="ProtNLM"/>
    </source>
</evidence>
<keyword evidence="1" id="KW-1133">Transmembrane helix</keyword>
<dbReference type="InterPro" id="IPR045461">
    <property type="entry name" value="Wolframin_OB_fold"/>
</dbReference>
<comment type="caution">
    <text evidence="5">The sequence shown here is derived from an EMBL/GenBank/DDBJ whole genome shotgun (WGS) entry which is preliminary data.</text>
</comment>
<feature type="domain" description="Wolframin cysteine-rich" evidence="4">
    <location>
        <begin position="614"/>
        <end position="716"/>
    </location>
</feature>
<feature type="transmembrane region" description="Helical" evidence="1">
    <location>
        <begin position="438"/>
        <end position="466"/>
    </location>
</feature>
<dbReference type="InterPro" id="IPR045458">
    <property type="entry name" value="Wolframin_Sel1-like_rpt"/>
</dbReference>
<evidence type="ECO:0000313" key="5">
    <source>
        <dbReference type="EMBL" id="KAL1498313.1"/>
    </source>
</evidence>
<protein>
    <recommendedName>
        <fullName evidence="7">Wolframin</fullName>
    </recommendedName>
</protein>
<evidence type="ECO:0000259" key="3">
    <source>
        <dbReference type="Pfam" id="PF19914"/>
    </source>
</evidence>
<dbReference type="Proteomes" id="UP001566132">
    <property type="component" value="Unassembled WGS sequence"/>
</dbReference>
<dbReference type="Pfam" id="PF20053">
    <property type="entry name" value="WC-rich"/>
    <property type="match status" value="1"/>
</dbReference>
<dbReference type="EMBL" id="JBDJPC010000006">
    <property type="protein sequence ID" value="KAL1498313.1"/>
    <property type="molecule type" value="Genomic_DNA"/>
</dbReference>
<sequence>MAGVIPKKQTSGRKQWTIHGPQRSSLNRLRSQLASDGCPASQVVLAKQLLEEECEYKSEQRENARLGVYWLLKASEQGNLEATDLLKSCLETGKGISEHNYMDVKACLSMTQDEKIVRRAAKEVFASLSNGEDYITSLQLQNRILAIDRDEINPVKLFETDSEDDEGEVLNNYLDIANKDWSQRSDLNNEKLTEDSLVSAAIMFSRGYLPAINHFLCLSEPNLRALDDVPFFYRSILHPLFSLKIIYFKLMKYFGNWSIPLPLAKSEMHLITLFLIYSISSFKDFTLFLPTVLFYLSFLVMIITTFQLLQTQRELHDFRLWRGLFICYSNGDLNEYGFETQFIINHTKQYAWFFFSLLLHYFTYSVTPIKFESELTVISCCLMFMTLFGFMPKRRSKTIIDPLVLLSFAINVLARYPYDTDPIVSRGWRYLELNFPSFPNYVVGNGIEFCINFRLVLYVSIPLILFQMAKKGKWRGSYKTVLPHLVTLSWLQYFALCSHNTTMYGLFRATLALVGSVLFLPLVGLMSVILPVAAITRWIVTSHVIYTIGLFLFLLAICLTVCFICARTRYAQYTAVVQVILMLVAFLALIKTSEHTTSISNGYVMSLRSKDLDWDTFQKLCYQKVWEESENMASAQIRCSDLEHTHIFWEGTVTSVSLVSVKNNVKEFVDKFPKFIASYLYCLLGQQQQPCDQQDNPSQLTDCLILQQTALNKCNLYNFNVYTFEMALKMPSLFWRFHPEIRLILSNEFRNFTTRIKQNDLLWFKGSLFNHKDQGILGSLITHVNAVEVGCISCNDRTLSTAKISDDGIFGVNFVRTFYNSCKFVLNVFFSPVLIFK</sequence>
<accession>A0ABD1ERE7</accession>
<name>A0ABD1ERE7_HYPHA</name>
<evidence type="ECO:0000259" key="4">
    <source>
        <dbReference type="Pfam" id="PF20053"/>
    </source>
</evidence>
<keyword evidence="1" id="KW-0812">Transmembrane</keyword>
<feature type="transmembrane region" description="Helical" evidence="1">
    <location>
        <begin position="285"/>
        <end position="309"/>
    </location>
</feature>
<evidence type="ECO:0000259" key="2">
    <source>
        <dbReference type="Pfam" id="PF19913"/>
    </source>
</evidence>
<dbReference type="Pfam" id="PF20023">
    <property type="entry name" value="WSLR"/>
    <property type="match status" value="2"/>
</dbReference>
<dbReference type="InterPro" id="IPR026209">
    <property type="entry name" value="Wolframin_fam"/>
</dbReference>
<evidence type="ECO:0000313" key="6">
    <source>
        <dbReference type="Proteomes" id="UP001566132"/>
    </source>
</evidence>
<feature type="transmembrane region" description="Helical" evidence="1">
    <location>
        <begin position="511"/>
        <end position="539"/>
    </location>
</feature>
<dbReference type="AlphaFoldDB" id="A0ABD1ERE7"/>
<feature type="transmembrane region" description="Helical" evidence="1">
    <location>
        <begin position="399"/>
        <end position="418"/>
    </location>
</feature>
<dbReference type="PANTHER" id="PTHR13098:SF3">
    <property type="entry name" value="WOLFRAMIN"/>
    <property type="match status" value="1"/>
</dbReference>